<dbReference type="SUPFAM" id="SSF49562">
    <property type="entry name" value="C2 domain (Calcium/lipid-binding domain, CaLB)"/>
    <property type="match status" value="2"/>
</dbReference>
<feature type="region of interest" description="Disordered" evidence="11">
    <location>
        <begin position="590"/>
        <end position="622"/>
    </location>
</feature>
<keyword evidence="8" id="KW-0445">Lipid transport</keyword>
<dbReference type="AlphaFoldDB" id="A0A8H3GBK4"/>
<evidence type="ECO:0000256" key="1">
    <source>
        <dbReference type="ARBA" id="ARBA00004586"/>
    </source>
</evidence>
<feature type="region of interest" description="Disordered" evidence="11">
    <location>
        <begin position="1022"/>
        <end position="1117"/>
    </location>
</feature>
<evidence type="ECO:0000256" key="10">
    <source>
        <dbReference type="ARBA" id="ARBA00023136"/>
    </source>
</evidence>
<evidence type="ECO:0000256" key="5">
    <source>
        <dbReference type="ARBA" id="ARBA00022737"/>
    </source>
</evidence>
<keyword evidence="10 12" id="KW-0472">Membrane</keyword>
<dbReference type="PANTHER" id="PTHR47348">
    <property type="entry name" value="MEIOTICALLY UP-REGULATED GENE 190 PROTEIN"/>
    <property type="match status" value="1"/>
</dbReference>
<evidence type="ECO:0000313" key="16">
    <source>
        <dbReference type="Proteomes" id="UP000663841"/>
    </source>
</evidence>
<protein>
    <recommendedName>
        <fullName evidence="17">Meiotically up-regulated gene 190 protein [Schizosaccharomyces pombe 972h-]</fullName>
    </recommendedName>
</protein>
<dbReference type="Proteomes" id="UP000663841">
    <property type="component" value="Unassembled WGS sequence"/>
</dbReference>
<feature type="compositionally biased region" description="Basic and acidic residues" evidence="11">
    <location>
        <begin position="611"/>
        <end position="622"/>
    </location>
</feature>
<dbReference type="InterPro" id="IPR035892">
    <property type="entry name" value="C2_domain_sf"/>
</dbReference>
<feature type="domain" description="C2" evidence="13">
    <location>
        <begin position="630"/>
        <end position="769"/>
    </location>
</feature>
<feature type="compositionally biased region" description="Polar residues" evidence="11">
    <location>
        <begin position="600"/>
        <end position="609"/>
    </location>
</feature>
<organism evidence="15 16">
    <name type="scientific">Rhizoctonia solani</name>
    <dbReference type="NCBI Taxonomy" id="456999"/>
    <lineage>
        <taxon>Eukaryota</taxon>
        <taxon>Fungi</taxon>
        <taxon>Dikarya</taxon>
        <taxon>Basidiomycota</taxon>
        <taxon>Agaricomycotina</taxon>
        <taxon>Agaricomycetes</taxon>
        <taxon>Cantharellales</taxon>
        <taxon>Ceratobasidiaceae</taxon>
        <taxon>Rhizoctonia</taxon>
    </lineage>
</organism>
<keyword evidence="6" id="KW-0256">Endoplasmic reticulum</keyword>
<name>A0A8H3GBK4_9AGAM</name>
<feature type="compositionally biased region" description="Basic and acidic residues" evidence="11">
    <location>
        <begin position="1059"/>
        <end position="1076"/>
    </location>
</feature>
<dbReference type="PANTHER" id="PTHR47348:SF3">
    <property type="entry name" value="MEIOTICALLY UP-REGULATED GENE 190 PROTEIN"/>
    <property type="match status" value="1"/>
</dbReference>
<keyword evidence="9" id="KW-0446">Lipid-binding</keyword>
<evidence type="ECO:0000313" key="15">
    <source>
        <dbReference type="EMBL" id="CAE6442680.1"/>
    </source>
</evidence>
<feature type="compositionally biased region" description="Acidic residues" evidence="11">
    <location>
        <begin position="677"/>
        <end position="686"/>
    </location>
</feature>
<evidence type="ECO:0000256" key="12">
    <source>
        <dbReference type="SAM" id="Phobius"/>
    </source>
</evidence>
<dbReference type="InterPro" id="IPR031468">
    <property type="entry name" value="SMP_LBD"/>
</dbReference>
<dbReference type="GO" id="GO:0061817">
    <property type="term" value="P:endoplasmic reticulum-plasma membrane tethering"/>
    <property type="evidence" value="ECO:0007669"/>
    <property type="project" value="InterPro"/>
</dbReference>
<feature type="region of interest" description="Disordered" evidence="11">
    <location>
        <begin position="28"/>
        <end position="68"/>
    </location>
</feature>
<feature type="domain" description="C2" evidence="13">
    <location>
        <begin position="432"/>
        <end position="555"/>
    </location>
</feature>
<dbReference type="EMBL" id="CAJMWW010000096">
    <property type="protein sequence ID" value="CAE6442680.1"/>
    <property type="molecule type" value="Genomic_DNA"/>
</dbReference>
<dbReference type="Gene3D" id="2.60.40.150">
    <property type="entry name" value="C2 domain"/>
    <property type="match status" value="2"/>
</dbReference>
<evidence type="ECO:0000256" key="11">
    <source>
        <dbReference type="SAM" id="MobiDB-lite"/>
    </source>
</evidence>
<dbReference type="SMART" id="SM00239">
    <property type="entry name" value="C2"/>
    <property type="match status" value="2"/>
</dbReference>
<evidence type="ECO:0000256" key="9">
    <source>
        <dbReference type="ARBA" id="ARBA00023121"/>
    </source>
</evidence>
<dbReference type="CDD" id="cd21676">
    <property type="entry name" value="SMP_Mug190"/>
    <property type="match status" value="1"/>
</dbReference>
<evidence type="ECO:0000256" key="7">
    <source>
        <dbReference type="ARBA" id="ARBA00022989"/>
    </source>
</evidence>
<evidence type="ECO:0000256" key="3">
    <source>
        <dbReference type="ARBA" id="ARBA00022553"/>
    </source>
</evidence>
<evidence type="ECO:0000256" key="6">
    <source>
        <dbReference type="ARBA" id="ARBA00022824"/>
    </source>
</evidence>
<keyword evidence="2" id="KW-0813">Transport</keyword>
<feature type="region of interest" description="Disordered" evidence="11">
    <location>
        <begin position="663"/>
        <end position="686"/>
    </location>
</feature>
<evidence type="ECO:0008006" key="17">
    <source>
        <dbReference type="Google" id="ProtNLM"/>
    </source>
</evidence>
<dbReference type="GO" id="GO:0006869">
    <property type="term" value="P:lipid transport"/>
    <property type="evidence" value="ECO:0007669"/>
    <property type="project" value="UniProtKB-KW"/>
</dbReference>
<feature type="compositionally biased region" description="Basic and acidic residues" evidence="11">
    <location>
        <begin position="1025"/>
        <end position="1038"/>
    </location>
</feature>
<evidence type="ECO:0000259" key="14">
    <source>
        <dbReference type="PROSITE" id="PS51847"/>
    </source>
</evidence>
<dbReference type="GO" id="GO:0005789">
    <property type="term" value="C:endoplasmic reticulum membrane"/>
    <property type="evidence" value="ECO:0007669"/>
    <property type="project" value="UniProtKB-SubCell"/>
</dbReference>
<dbReference type="InterPro" id="IPR037765">
    <property type="entry name" value="C2B_Tricalbin"/>
</dbReference>
<keyword evidence="4 12" id="KW-0812">Transmembrane</keyword>
<evidence type="ECO:0000256" key="2">
    <source>
        <dbReference type="ARBA" id="ARBA00022448"/>
    </source>
</evidence>
<gene>
    <name evidence="15" type="ORF">RDB_LOCUS102053</name>
</gene>
<feature type="compositionally biased region" description="Basic and acidic residues" evidence="11">
    <location>
        <begin position="1107"/>
        <end position="1117"/>
    </location>
</feature>
<keyword evidence="5" id="KW-0677">Repeat</keyword>
<evidence type="ECO:0000256" key="4">
    <source>
        <dbReference type="ARBA" id="ARBA00022692"/>
    </source>
</evidence>
<keyword evidence="7 12" id="KW-1133">Transmembrane helix</keyword>
<evidence type="ECO:0000256" key="8">
    <source>
        <dbReference type="ARBA" id="ARBA00023055"/>
    </source>
</evidence>
<dbReference type="InterPro" id="IPR057349">
    <property type="entry name" value="C2_Mug190_3rd"/>
</dbReference>
<dbReference type="PROSITE" id="PS51847">
    <property type="entry name" value="SMP"/>
    <property type="match status" value="1"/>
</dbReference>
<keyword evidence="3" id="KW-0597">Phosphoprotein</keyword>
<evidence type="ECO:0000259" key="13">
    <source>
        <dbReference type="PROSITE" id="PS50004"/>
    </source>
</evidence>
<dbReference type="PROSITE" id="PS50004">
    <property type="entry name" value="C2"/>
    <property type="match status" value="2"/>
</dbReference>
<accession>A0A8H3GBK4</accession>
<feature type="compositionally biased region" description="Basic and acidic residues" evidence="11">
    <location>
        <begin position="44"/>
        <end position="59"/>
    </location>
</feature>
<dbReference type="InterPro" id="IPR037767">
    <property type="entry name" value="C2A_Mug190-like"/>
</dbReference>
<reference evidence="15" key="1">
    <citation type="submission" date="2021-01" db="EMBL/GenBank/DDBJ databases">
        <authorList>
            <person name="Kaushik A."/>
        </authorList>
    </citation>
    <scope>NUCLEOTIDE SEQUENCE</scope>
    <source>
        <strain evidence="15">AG3-T5</strain>
    </source>
</reference>
<dbReference type="Pfam" id="PF25331">
    <property type="entry name" value="C2_Mug190_3rd"/>
    <property type="match status" value="1"/>
</dbReference>
<comment type="subcellular location">
    <subcellularLocation>
        <location evidence="1">Endoplasmic reticulum membrane</location>
    </subcellularLocation>
</comment>
<feature type="region of interest" description="Disordered" evidence="11">
    <location>
        <begin position="82"/>
        <end position="102"/>
    </location>
</feature>
<proteinExistence type="predicted"/>
<dbReference type="Pfam" id="PF00168">
    <property type="entry name" value="C2"/>
    <property type="match status" value="2"/>
</dbReference>
<feature type="domain" description="SMP-LTD" evidence="14">
    <location>
        <begin position="227"/>
        <end position="434"/>
    </location>
</feature>
<dbReference type="GO" id="GO:0008289">
    <property type="term" value="F:lipid binding"/>
    <property type="evidence" value="ECO:0007669"/>
    <property type="project" value="UniProtKB-KW"/>
</dbReference>
<dbReference type="CDD" id="cd04052">
    <property type="entry name" value="C2B_Tricalbin-like"/>
    <property type="match status" value="1"/>
</dbReference>
<comment type="caution">
    <text evidence="15">The sequence shown here is derived from an EMBL/GenBank/DDBJ whole genome shotgun (WGS) entry which is preliminary data.</text>
</comment>
<feature type="transmembrane region" description="Helical" evidence="12">
    <location>
        <begin position="122"/>
        <end position="143"/>
    </location>
</feature>
<dbReference type="InterPro" id="IPR000008">
    <property type="entry name" value="C2_dom"/>
</dbReference>
<dbReference type="CDD" id="cd04041">
    <property type="entry name" value="C2A_fungal"/>
    <property type="match status" value="1"/>
</dbReference>
<dbReference type="Pfam" id="PF25669">
    <property type="entry name" value="SMP_MUG190-like"/>
    <property type="match status" value="1"/>
</dbReference>
<sequence length="1117" mass="123394">MDSKRIPKEPFSAANPVPKVAHLFRNVVDPQSATNSKARKLATGRKDAKRDQKRTEDAVNRMARGQTLRVQDPVTGEETTIKNADEEPGAEQKTTNFLEHPLPEPDWPAHGRYVNSLTTQTLLGISAAYTVFPLFAYFVFRIIPTLPIIGPPKAWHLGSVSLAPGSPIFWASSLIMPSLISYTLIYRLHAEASNDFEAHVWDSERKRGAMGVMSLEDSEHSQDEKAIHESVEWGNGFLKGLWPRIDPDLFISVVDMLEDVMQTSMPRIVHSIRVSDLGQGSVAPRITGIRALPPRRTDEGNVQNDHVNLELSFAYHANPSGASASSKAQNAHIVVDFFVGARGFFGVQIPVWVEISGAIGTARARLELMPDPPFVKTAVLTLLGLPQISISVVPLHQHFTNIMNLPLVSTFISNSVNTAVAEYVAPKSLKLDVQRLISGDDVKRDTDAIGILVVTIHRATNLKAGDLDGGSVDPYVTLAFSRLGKPLFSTRVISGRSPVWEETTIVLVGADAVAVREKLSLQLWDSDRISADDVLGTVDIDIATLIKKKNQSFRSIEPVSGGQGNLEFTIGFYEKADPNTAFRAEKWKKTLLNPDEEGSNKPTNLSPDSTDADRPPDDEGIIRPDNALNNLEAAVMTCAPDPELPSGILSIQVHELRNIGFKLNKGTKGRGRGPGSSDEEEEEEGDGLPSAYCVVLVNDQKIYKTRVKPITSSPFFNAATERFCKDWRRAHVTIIARDARMRENNPIIGTANIKLSEAFSESSQFTQLYPLEGGIGYGRVRVSLLFRPTVARLPANILGFSIGTIQLYGVKVSPDIEHADFQGAQVRVRTSDVKERISRKAAETQEDGSIEWNPENAEAIQLPIQKRHGAALILEFAVKRSLGPKKKLALAALWLRDLVDGERSVMRVALWDADGEVAEYLEQNYTPPLASGESKIDLNGHDARQIGTVELDVCMVAGLTDAHQKVLDGSDPVSKQKWEEYEVQDAAGLRDIVGLDNKGREGIQEPEGQNFAIDEDQAGDQALRSTDDEWTDAHKSQEPDGTGEDSESESGQRRGPIRMFKDWRQHEHELHREHRGLMQKKPMRTANWLKDGVKKGGHKVQQRFAQHSREPEIETEV</sequence>